<keyword evidence="4" id="KW-1185">Reference proteome</keyword>
<dbReference type="Gene3D" id="3.50.50.60">
    <property type="entry name" value="FAD/NAD(P)-binding domain"/>
    <property type="match status" value="1"/>
</dbReference>
<dbReference type="InterPro" id="IPR050281">
    <property type="entry name" value="Flavin_monoamine_oxidase"/>
</dbReference>
<evidence type="ECO:0000313" key="3">
    <source>
        <dbReference type="EMBL" id="EGB06842.1"/>
    </source>
</evidence>
<evidence type="ECO:0000313" key="4">
    <source>
        <dbReference type="Proteomes" id="UP000002729"/>
    </source>
</evidence>
<proteinExistence type="predicted"/>
<gene>
    <name evidence="3" type="ORF">AURANDRAFT_65354</name>
</gene>
<protein>
    <recommendedName>
        <fullName evidence="2">Amine oxidase domain-containing protein</fullName>
    </recommendedName>
</protein>
<sequence>MTPRLQLLVACAVRAAAASTCGSCCRNASSDAPLHVGVIGAGFAGLGAAQRLTERGCAVTILEARDRVGGRAETRAVGDYGIDLGPMWLHGVRRHPLRPYVERYGMTLRRSDYDSAIAYNGSRKINSDTVDAWYDAWDRVVYPIVERQQDDTDEDSDLASAIYEAARSAGARAGALAHAAVLSFLVVDNIALDAAADAEDLSLWWWDADSWLDDDVEDSEDSVLREGYGTLAARIAADGNATVLLERVVDGARAEGDGVVVSAAGTDLAFDRVVVALPLGVLQGGAVAFSPPLDAAALGARGAGAAEKYVLVFDGAFWPDEDFLYTLEPALEWLNLDRALGVPGLACFTAGALATELGAKSDAEKQAWLVERLEAMFPDETFAVVAAAFSEWHSDERTRGGWSYVKPGTDYPSNHAALSRPVLGGRGFLAGEYVSNYFGTVHGAWLSGEAAADLAVDGAAGSDDDDDDDSLDLGLVLGVSAAAALAAVAACLYVRKRSSRSGGLPPAADDGVLLAINAGDNSRGQC</sequence>
<organism evidence="4">
    <name type="scientific">Aureococcus anophagefferens</name>
    <name type="common">Harmful bloom alga</name>
    <dbReference type="NCBI Taxonomy" id="44056"/>
    <lineage>
        <taxon>Eukaryota</taxon>
        <taxon>Sar</taxon>
        <taxon>Stramenopiles</taxon>
        <taxon>Ochrophyta</taxon>
        <taxon>Pelagophyceae</taxon>
        <taxon>Pelagomonadales</taxon>
        <taxon>Pelagomonadaceae</taxon>
        <taxon>Aureococcus</taxon>
    </lineage>
</organism>
<dbReference type="GO" id="GO:0016491">
    <property type="term" value="F:oxidoreductase activity"/>
    <property type="evidence" value="ECO:0007669"/>
    <property type="project" value="InterPro"/>
</dbReference>
<dbReference type="OMA" id="HDWESFA"/>
<feature type="domain" description="Amine oxidase" evidence="2">
    <location>
        <begin position="43"/>
        <end position="454"/>
    </location>
</feature>
<evidence type="ECO:0000256" key="1">
    <source>
        <dbReference type="SAM" id="SignalP"/>
    </source>
</evidence>
<dbReference type="SUPFAM" id="SSF54373">
    <property type="entry name" value="FAD-linked reductases, C-terminal domain"/>
    <property type="match status" value="1"/>
</dbReference>
<dbReference type="Gene3D" id="3.90.660.10">
    <property type="match status" value="1"/>
</dbReference>
<dbReference type="eggNOG" id="KOG0029">
    <property type="taxonomic scope" value="Eukaryota"/>
</dbReference>
<dbReference type="AlphaFoldDB" id="F0YDY2"/>
<dbReference type="InterPro" id="IPR002937">
    <property type="entry name" value="Amino_oxidase"/>
</dbReference>
<name>F0YDY2_AURAN</name>
<dbReference type="InParanoid" id="F0YDY2"/>
<accession>F0YDY2</accession>
<dbReference type="InterPro" id="IPR036188">
    <property type="entry name" value="FAD/NAD-bd_sf"/>
</dbReference>
<feature type="signal peptide" evidence="1">
    <location>
        <begin position="1"/>
        <end position="18"/>
    </location>
</feature>
<dbReference type="EMBL" id="GL833133">
    <property type="protein sequence ID" value="EGB06842.1"/>
    <property type="molecule type" value="Genomic_DNA"/>
</dbReference>
<dbReference type="SUPFAM" id="SSF51905">
    <property type="entry name" value="FAD/NAD(P)-binding domain"/>
    <property type="match status" value="1"/>
</dbReference>
<dbReference type="OrthoDB" id="5046242at2759"/>
<feature type="chain" id="PRO_5003261599" description="Amine oxidase domain-containing protein" evidence="1">
    <location>
        <begin position="19"/>
        <end position="526"/>
    </location>
</feature>
<dbReference type="PANTHER" id="PTHR10742">
    <property type="entry name" value="FLAVIN MONOAMINE OXIDASE"/>
    <property type="match status" value="1"/>
</dbReference>
<keyword evidence="1" id="KW-0732">Signal</keyword>
<dbReference type="Proteomes" id="UP000002729">
    <property type="component" value="Unassembled WGS sequence"/>
</dbReference>
<dbReference type="KEGG" id="aaf:AURANDRAFT_65354"/>
<reference evidence="3 4" key="1">
    <citation type="journal article" date="2011" name="Proc. Natl. Acad. Sci. U.S.A.">
        <title>Niche of harmful alga Aureococcus anophagefferens revealed through ecogenomics.</title>
        <authorList>
            <person name="Gobler C.J."/>
            <person name="Berry D.L."/>
            <person name="Dyhrman S.T."/>
            <person name="Wilhelm S.W."/>
            <person name="Salamov A."/>
            <person name="Lobanov A.V."/>
            <person name="Zhang Y."/>
            <person name="Collier J.L."/>
            <person name="Wurch L.L."/>
            <person name="Kustka A.B."/>
            <person name="Dill B.D."/>
            <person name="Shah M."/>
            <person name="VerBerkmoes N.C."/>
            <person name="Kuo A."/>
            <person name="Terry A."/>
            <person name="Pangilinan J."/>
            <person name="Lindquist E.A."/>
            <person name="Lucas S."/>
            <person name="Paulsen I.T."/>
            <person name="Hattenrath-Lehmann T.K."/>
            <person name="Talmage S.C."/>
            <person name="Walker E.A."/>
            <person name="Koch F."/>
            <person name="Burson A.M."/>
            <person name="Marcoval M.A."/>
            <person name="Tang Y.Z."/>
            <person name="Lecleir G.R."/>
            <person name="Coyne K.J."/>
            <person name="Berg G.M."/>
            <person name="Bertrand E.M."/>
            <person name="Saito M.A."/>
            <person name="Gladyshev V.N."/>
            <person name="Grigoriev I.V."/>
        </authorList>
    </citation>
    <scope>NUCLEOTIDE SEQUENCE [LARGE SCALE GENOMIC DNA]</scope>
    <source>
        <strain evidence="4">CCMP 1984</strain>
    </source>
</reference>
<dbReference type="RefSeq" id="XP_009038587.1">
    <property type="nucleotide sequence ID" value="XM_009040339.1"/>
</dbReference>
<evidence type="ECO:0000259" key="2">
    <source>
        <dbReference type="Pfam" id="PF01593"/>
    </source>
</evidence>
<dbReference type="PANTHER" id="PTHR10742:SF410">
    <property type="entry name" value="LYSINE-SPECIFIC HISTONE DEMETHYLASE 2"/>
    <property type="match status" value="1"/>
</dbReference>
<dbReference type="GeneID" id="20225292"/>
<dbReference type="Pfam" id="PF01593">
    <property type="entry name" value="Amino_oxidase"/>
    <property type="match status" value="1"/>
</dbReference>